<feature type="transmembrane region" description="Helical" evidence="1">
    <location>
        <begin position="332"/>
        <end position="352"/>
    </location>
</feature>
<keyword evidence="1" id="KW-0472">Membrane</keyword>
<proteinExistence type="predicted"/>
<dbReference type="RefSeq" id="WP_014406661.1">
    <property type="nucleotide sequence ID" value="NC_017034.1"/>
</dbReference>
<feature type="transmembrane region" description="Helical" evidence="1">
    <location>
        <begin position="131"/>
        <end position="148"/>
    </location>
</feature>
<evidence type="ECO:0000256" key="1">
    <source>
        <dbReference type="SAM" id="Phobius"/>
    </source>
</evidence>
<dbReference type="Proteomes" id="UP000005233">
    <property type="component" value="Chromosome"/>
</dbReference>
<keyword evidence="3" id="KW-1185">Reference proteome</keyword>
<dbReference type="eggNOG" id="arCOG02444">
    <property type="taxonomic scope" value="Archaea"/>
</dbReference>
<feature type="transmembrane region" description="Helical" evidence="1">
    <location>
        <begin position="413"/>
        <end position="435"/>
    </location>
</feature>
<dbReference type="KEGG" id="mez:Mtc_2092"/>
<name>H8I7G4_METCZ</name>
<feature type="transmembrane region" description="Helical" evidence="1">
    <location>
        <begin position="441"/>
        <end position="466"/>
    </location>
</feature>
<gene>
    <name evidence="2" type="ordered locus">Mtc_2092</name>
</gene>
<feature type="transmembrane region" description="Helical" evidence="1">
    <location>
        <begin position="256"/>
        <end position="278"/>
    </location>
</feature>
<protein>
    <submittedName>
        <fullName evidence="2">Permease (DUF2074)</fullName>
    </submittedName>
</protein>
<dbReference type="STRING" id="1041930.Mtc_2092"/>
<reference evidence="2 3" key="1">
    <citation type="journal article" date="2012" name="J. Bacteriol.">
        <title>Complete genome sequence of a thermophilic methanogen, Methanocella conradii HZ254, isolated from Chinese rice field soil.</title>
        <authorList>
            <person name="Lu Z."/>
            <person name="Lu Y."/>
        </authorList>
    </citation>
    <scope>NUCLEOTIDE SEQUENCE [LARGE SCALE GENOMIC DNA]</scope>
    <source>
        <strain evidence="3">DSM 24694 / JCM 17849 / CGMCC 1.5162 / HZ254</strain>
    </source>
</reference>
<sequence length="558" mass="60182">MSLKSVLRLTGVYSKSSRLITKKNFRRYSESRLGTLLTYALAMAIGVAGGLLAGFLYTSAPGPDVQQALRQAVLGFFISLPTLSVLYTLFLTMMFQMQRSGASAAIQPIYWFPVTWEEHTAASALSSMLNGSLWVALLLCSGVLTVSVPMGMLPIAILTSFGIVTCIFMTCVTVEAARSLLAGLAGKVLKAAGRSAIWIRFFTTILVFTAAYAAYFAVTQSSMTVVFNAISEGQMAVWFIPYVWPGVALYAFGEGLWPVAAALLLGSVVFTIIIFIVAARLNARYGVSDTVAIRLSSDYKSGSSLVDRLGIPPAVSAIMKKDFKAFTRRSELMYVFIAPIVIIVATLMPLLTRGNGPIGTGVIYKFFYLYLTVFPSAILAMTLGTSMVGMEGERLWFLSASPVSIKNFVRAKLMFPAVLCIALSLAFCAVGYIVFRPSLQLAATGVIEAILLVFTITAIALSCGIVGADFREAPRPRMIRVEWSLACLLLCAIAGLIVISPVLMYGIPAILSQLLPSIAISGIYLYVAWLLSAAMALIIAYVSYRISIKCAEKLFVAP</sequence>
<feature type="transmembrane region" description="Helical" evidence="1">
    <location>
        <begin position="487"/>
        <end position="511"/>
    </location>
</feature>
<keyword evidence="1" id="KW-1133">Transmembrane helix</keyword>
<accession>H8I7G4</accession>
<organism evidence="2 3">
    <name type="scientific">Methanocella conradii (strain DSM 24694 / JCM 17849 / CGMCC 1.5162 / HZ254)</name>
    <dbReference type="NCBI Taxonomy" id="1041930"/>
    <lineage>
        <taxon>Archaea</taxon>
        <taxon>Methanobacteriati</taxon>
        <taxon>Methanobacteriota</taxon>
        <taxon>Stenosarchaea group</taxon>
        <taxon>Methanomicrobia</taxon>
        <taxon>Methanocellales</taxon>
        <taxon>Methanocellaceae</taxon>
        <taxon>Methanocella</taxon>
    </lineage>
</organism>
<dbReference type="HOGENOM" id="CLU_488029_0_0_2"/>
<feature type="transmembrane region" description="Helical" evidence="1">
    <location>
        <begin position="523"/>
        <end position="544"/>
    </location>
</feature>
<dbReference type="GeneID" id="11972248"/>
<feature type="transmembrane region" description="Helical" evidence="1">
    <location>
        <begin position="155"/>
        <end position="177"/>
    </location>
</feature>
<dbReference type="EMBL" id="CP003243">
    <property type="protein sequence ID" value="AFD00830.1"/>
    <property type="molecule type" value="Genomic_DNA"/>
</dbReference>
<feature type="transmembrane region" description="Helical" evidence="1">
    <location>
        <begin position="367"/>
        <end position="392"/>
    </location>
</feature>
<feature type="transmembrane region" description="Helical" evidence="1">
    <location>
        <begin position="36"/>
        <end position="60"/>
    </location>
</feature>
<evidence type="ECO:0000313" key="3">
    <source>
        <dbReference type="Proteomes" id="UP000005233"/>
    </source>
</evidence>
<feature type="transmembrane region" description="Helical" evidence="1">
    <location>
        <begin position="72"/>
        <end position="95"/>
    </location>
</feature>
<dbReference type="TCDB" id="3.A.1.147.9">
    <property type="family name" value="the atp-binding cassette (abc) superfamily"/>
</dbReference>
<dbReference type="AlphaFoldDB" id="H8I7G4"/>
<evidence type="ECO:0000313" key="2">
    <source>
        <dbReference type="EMBL" id="AFD00830.1"/>
    </source>
</evidence>
<keyword evidence="1" id="KW-0812">Transmembrane</keyword>
<feature type="transmembrane region" description="Helical" evidence="1">
    <location>
        <begin position="197"/>
        <end position="218"/>
    </location>
</feature>